<dbReference type="AlphaFoldDB" id="A0A3S3S5Z2"/>
<dbReference type="InterPro" id="IPR011701">
    <property type="entry name" value="MFS"/>
</dbReference>
<keyword evidence="4 5" id="KW-0472">Membrane</keyword>
<feature type="transmembrane region" description="Helical" evidence="5">
    <location>
        <begin position="116"/>
        <end position="139"/>
    </location>
</feature>
<evidence type="ECO:0000256" key="4">
    <source>
        <dbReference type="ARBA" id="ARBA00023136"/>
    </source>
</evidence>
<dbReference type="EMBL" id="NCKU01002403">
    <property type="protein sequence ID" value="RWS09655.1"/>
    <property type="molecule type" value="Genomic_DNA"/>
</dbReference>
<keyword evidence="8" id="KW-1185">Reference proteome</keyword>
<evidence type="ECO:0000313" key="7">
    <source>
        <dbReference type="EMBL" id="RWS09655.1"/>
    </source>
</evidence>
<gene>
    <name evidence="7" type="ORF">B4U79_13848</name>
</gene>
<reference evidence="7 8" key="1">
    <citation type="journal article" date="2018" name="Gigascience">
        <title>Genomes of trombidid mites reveal novel predicted allergens and laterally-transferred genes associated with secondary metabolism.</title>
        <authorList>
            <person name="Dong X."/>
            <person name="Chaisiri K."/>
            <person name="Xia D."/>
            <person name="Armstrong S.D."/>
            <person name="Fang Y."/>
            <person name="Donnelly M.J."/>
            <person name="Kadowaki T."/>
            <person name="McGarry J.W."/>
            <person name="Darby A.C."/>
            <person name="Makepeace B.L."/>
        </authorList>
    </citation>
    <scope>NUCLEOTIDE SEQUENCE [LARGE SCALE GENOMIC DNA]</scope>
    <source>
        <strain evidence="7">UoL-WK</strain>
    </source>
</reference>
<feature type="transmembrane region" description="Helical" evidence="5">
    <location>
        <begin position="241"/>
        <end position="262"/>
    </location>
</feature>
<keyword evidence="7" id="KW-0675">Receptor</keyword>
<dbReference type="OrthoDB" id="6412155at2759"/>
<comment type="caution">
    <text evidence="7">The sequence shown here is derived from an EMBL/GenBank/DDBJ whole genome shotgun (WGS) entry which is preliminary data.</text>
</comment>
<feature type="transmembrane region" description="Helical" evidence="5">
    <location>
        <begin position="216"/>
        <end position="234"/>
    </location>
</feature>
<dbReference type="Gene3D" id="1.20.1250.20">
    <property type="entry name" value="MFS general substrate transporter like domains"/>
    <property type="match status" value="2"/>
</dbReference>
<dbReference type="Proteomes" id="UP000285301">
    <property type="component" value="Unassembled WGS sequence"/>
</dbReference>
<dbReference type="GO" id="GO:0016020">
    <property type="term" value="C:membrane"/>
    <property type="evidence" value="ECO:0007669"/>
    <property type="project" value="UniProtKB-SubCell"/>
</dbReference>
<dbReference type="GO" id="GO:0097037">
    <property type="term" value="P:heme export"/>
    <property type="evidence" value="ECO:0007669"/>
    <property type="project" value="TreeGrafter"/>
</dbReference>
<evidence type="ECO:0000313" key="8">
    <source>
        <dbReference type="Proteomes" id="UP000285301"/>
    </source>
</evidence>
<dbReference type="Pfam" id="PF07690">
    <property type="entry name" value="MFS_1"/>
    <property type="match status" value="1"/>
</dbReference>
<keyword evidence="2 5" id="KW-0812">Transmembrane</keyword>
<feature type="transmembrane region" description="Helical" evidence="5">
    <location>
        <begin position="332"/>
        <end position="352"/>
    </location>
</feature>
<dbReference type="GO" id="GO:0020037">
    <property type="term" value="F:heme binding"/>
    <property type="evidence" value="ECO:0007669"/>
    <property type="project" value="TreeGrafter"/>
</dbReference>
<feature type="transmembrane region" description="Helical" evidence="5">
    <location>
        <begin position="43"/>
        <end position="61"/>
    </location>
</feature>
<comment type="subcellular location">
    <subcellularLocation>
        <location evidence="1">Membrane</location>
        <topology evidence="1">Multi-pass membrane protein</topology>
    </subcellularLocation>
</comment>
<feature type="transmembrane region" description="Helical" evidence="5">
    <location>
        <begin position="302"/>
        <end position="326"/>
    </location>
</feature>
<accession>A0A3S3S5Z2</accession>
<evidence type="ECO:0000256" key="1">
    <source>
        <dbReference type="ARBA" id="ARBA00004141"/>
    </source>
</evidence>
<name>A0A3S3S5Z2_9ACAR</name>
<evidence type="ECO:0000256" key="2">
    <source>
        <dbReference type="ARBA" id="ARBA00022692"/>
    </source>
</evidence>
<keyword evidence="3 5" id="KW-1133">Transmembrane helix</keyword>
<proteinExistence type="predicted"/>
<feature type="transmembrane region" description="Helical" evidence="5">
    <location>
        <begin position="20"/>
        <end position="37"/>
    </location>
</feature>
<evidence type="ECO:0000256" key="5">
    <source>
        <dbReference type="SAM" id="Phobius"/>
    </source>
</evidence>
<feature type="transmembrane region" description="Helical" evidence="5">
    <location>
        <begin position="268"/>
        <end position="290"/>
    </location>
</feature>
<feature type="domain" description="Major facilitator superfamily (MFS) profile" evidence="6">
    <location>
        <begin position="1"/>
        <end position="357"/>
    </location>
</feature>
<dbReference type="InterPro" id="IPR049680">
    <property type="entry name" value="FLVCR1-2_SLC49-like"/>
</dbReference>
<dbReference type="GO" id="GO:0015232">
    <property type="term" value="F:heme transmembrane transporter activity"/>
    <property type="evidence" value="ECO:0007669"/>
    <property type="project" value="TreeGrafter"/>
</dbReference>
<organism evidence="7 8">
    <name type="scientific">Dinothrombium tinctorium</name>
    <dbReference type="NCBI Taxonomy" id="1965070"/>
    <lineage>
        <taxon>Eukaryota</taxon>
        <taxon>Metazoa</taxon>
        <taxon>Ecdysozoa</taxon>
        <taxon>Arthropoda</taxon>
        <taxon>Chelicerata</taxon>
        <taxon>Arachnida</taxon>
        <taxon>Acari</taxon>
        <taxon>Acariformes</taxon>
        <taxon>Trombidiformes</taxon>
        <taxon>Prostigmata</taxon>
        <taxon>Anystina</taxon>
        <taxon>Parasitengona</taxon>
        <taxon>Trombidioidea</taxon>
        <taxon>Trombidiidae</taxon>
        <taxon>Dinothrombium</taxon>
    </lineage>
</organism>
<evidence type="ECO:0000256" key="3">
    <source>
        <dbReference type="ARBA" id="ARBA00022989"/>
    </source>
</evidence>
<dbReference type="InterPro" id="IPR036259">
    <property type="entry name" value="MFS_trans_sf"/>
</dbReference>
<feature type="transmembrane region" description="Helical" evidence="5">
    <location>
        <begin position="81"/>
        <end position="104"/>
    </location>
</feature>
<sequence>MVPIMIPGTWILEKIGVRRYLLLGALCNFLGALLKCFSTRPSLFWMTLLGQFFAGLSAPFIQPLSPQVARTWFPREMVSRVTSIGVFSMFLGNTLGTIIPVALVPNVQNKSAIARGLTTMFAGQAIFATIQLVLVLVYFEEKPRTPPSKQEAKACIARKSESYLQSMKNVLNKDFILLLFVYAICGCESNSLLTLLNQLILTHFKNDVDLVSLTGFFVNATSIISTYSIGYIIDKKNCYKLLIFVNYGISCFLFFVISLSLWTTNAVLLVAVSATLGFTINSYPTIIFNFASELTYPEPEGVSSSLLVLSSQLASTAATFIVSSIIQYYGVFVANLCYSSLLAFAMFLTIFIKNNLRSQQTDINEEAPLLAG</sequence>
<evidence type="ECO:0000259" key="6">
    <source>
        <dbReference type="PROSITE" id="PS50850"/>
    </source>
</evidence>
<feature type="transmembrane region" description="Helical" evidence="5">
    <location>
        <begin position="175"/>
        <end position="196"/>
    </location>
</feature>
<dbReference type="SUPFAM" id="SSF103473">
    <property type="entry name" value="MFS general substrate transporter"/>
    <property type="match status" value="1"/>
</dbReference>
<dbReference type="PROSITE" id="PS50850">
    <property type="entry name" value="MFS"/>
    <property type="match status" value="1"/>
</dbReference>
<dbReference type="PANTHER" id="PTHR10924:SF4">
    <property type="entry name" value="GH15861P"/>
    <property type="match status" value="1"/>
</dbReference>
<dbReference type="InterPro" id="IPR020846">
    <property type="entry name" value="MFS_dom"/>
</dbReference>
<protein>
    <submittedName>
        <fullName evidence="7">Feline leukemia virus subgroup C receptor-related protein 1-like protein</fullName>
    </submittedName>
</protein>
<dbReference type="PANTHER" id="PTHR10924">
    <property type="entry name" value="MAJOR FACILITATOR SUPERFAMILY PROTEIN-RELATED"/>
    <property type="match status" value="1"/>
</dbReference>